<dbReference type="GO" id="GO:0022857">
    <property type="term" value="F:transmembrane transporter activity"/>
    <property type="evidence" value="ECO:0007669"/>
    <property type="project" value="InterPro"/>
</dbReference>
<dbReference type="FunFam" id="1.10.3720.10:FF:000001">
    <property type="entry name" value="Glycine betaine ABC transporter, permease"/>
    <property type="match status" value="1"/>
</dbReference>
<feature type="transmembrane region" description="Helical" evidence="8">
    <location>
        <begin position="468"/>
        <end position="490"/>
    </location>
</feature>
<proteinExistence type="inferred from homology"/>
<keyword evidence="4 8" id="KW-1133">Transmembrane helix</keyword>
<dbReference type="Gene3D" id="1.10.3720.10">
    <property type="entry name" value="MetI-like"/>
    <property type="match status" value="1"/>
</dbReference>
<protein>
    <submittedName>
        <fullName evidence="11">L-proline glycine betaine binding ABC transporter protein ProX / Osmotic adaptation</fullName>
    </submittedName>
    <submittedName>
        <fullName evidence="10">Similar to membrane protein component of ABC transporter for proline or glycine betaine</fullName>
    </submittedName>
</protein>
<dbReference type="CDD" id="cd06261">
    <property type="entry name" value="TM_PBP2"/>
    <property type="match status" value="1"/>
</dbReference>
<dbReference type="Gene3D" id="3.40.190.120">
    <property type="entry name" value="Osmoprotection protein (prox), domain 2"/>
    <property type="match status" value="1"/>
</dbReference>
<reference evidence="10" key="2">
    <citation type="submission" date="2006-01" db="EMBL/GenBank/DDBJ databases">
        <authorList>
            <person name="Genoscope"/>
        </authorList>
    </citation>
    <scope>NUCLEOTIDE SEQUENCE</scope>
</reference>
<evidence type="ECO:0000313" key="11">
    <source>
        <dbReference type="EMBL" id="QII11994.1"/>
    </source>
</evidence>
<dbReference type="PROSITE" id="PS50928">
    <property type="entry name" value="ABC_TM1"/>
    <property type="match status" value="1"/>
</dbReference>
<dbReference type="GO" id="GO:0031460">
    <property type="term" value="P:glycine betaine transport"/>
    <property type="evidence" value="ECO:0007669"/>
    <property type="project" value="TreeGrafter"/>
</dbReference>
<evidence type="ECO:0000256" key="3">
    <source>
        <dbReference type="ARBA" id="ARBA00022692"/>
    </source>
</evidence>
<comment type="similarity">
    <text evidence="7">In the N-terminal section; belongs to the binding-protein-dependent transport system permease family.</text>
</comment>
<comment type="subcellular location">
    <subcellularLocation>
        <location evidence="1 8">Cell membrane</location>
        <topology evidence="1 8">Multi-pass membrane protein</topology>
    </subcellularLocation>
</comment>
<name>Q1Q765_KUEST</name>
<evidence type="ECO:0000313" key="10">
    <source>
        <dbReference type="EMBL" id="CAJ73424.1"/>
    </source>
</evidence>
<dbReference type="Proteomes" id="UP000501926">
    <property type="component" value="Chromosome"/>
</dbReference>
<dbReference type="InterPro" id="IPR051204">
    <property type="entry name" value="ABC_transp_perm/SBD"/>
</dbReference>
<keyword evidence="5 8" id="KW-0472">Membrane</keyword>
<keyword evidence="2 8" id="KW-0813">Transport</keyword>
<dbReference type="EMBL" id="CT573071">
    <property type="protein sequence ID" value="CAJ73424.1"/>
    <property type="molecule type" value="Genomic_DNA"/>
</dbReference>
<comment type="similarity">
    <text evidence="6">In the C-terminal section; belongs to the OsmX family.</text>
</comment>
<feature type="transmembrane region" description="Helical" evidence="8">
    <location>
        <begin position="435"/>
        <end position="456"/>
    </location>
</feature>
<evidence type="ECO:0000259" key="9">
    <source>
        <dbReference type="PROSITE" id="PS50928"/>
    </source>
</evidence>
<dbReference type="AlphaFoldDB" id="Q1Q765"/>
<sequence length="505" mass="55988">MKTYFFVIYLFLCNAVFAYLFPLTAYSSTPKIKIGSKKFTESVILGEIVNHLLKSTGEQPIYLRELGGTRVLWNALLKGEIDIYPEYTGTISEEILAGEEVHSEEEIRQALIKRGIKMTDALGFNNTYAIGMKEEVAEKLKIRKISDLQRHPDLKFGFGNEFMDRGDGWPILRRHYNLPQQNVRGLDHDLAYRGLEKGIIQAIDTYSTDAKIRYYNLRLLEDDMNHFPAYNAVILYRSDLEERAPHAVTVLKKIENKISRLEMVKMNFRANMEMIPENRIAADFLSESLSLETESYEETAISRLLRLTTEHLYLVTISLSAAILTSIPLGIVSAKRTTLGQIILAIVGVLQTIPSLALLVFMIPLLGIGGPPAITALFLYSLLPIVRNTYTGLHDIPSHIQESAEALGLPPGARLRLVELPMASRPILAGIKTSAVINVGTATLGALIGAGGYGQLILTGIRLDNISLILQGAVPAAVLALIVQGGFEALERFFVPKGLRLKPTV</sequence>
<dbReference type="SUPFAM" id="SSF53850">
    <property type="entry name" value="Periplasmic binding protein-like II"/>
    <property type="match status" value="1"/>
</dbReference>
<feature type="transmembrane region" description="Helical" evidence="8">
    <location>
        <begin position="343"/>
        <end position="363"/>
    </location>
</feature>
<dbReference type="InterPro" id="IPR007210">
    <property type="entry name" value="ABC_Gly_betaine_transp_sub-bd"/>
</dbReference>
<organism evidence="10">
    <name type="scientific">Kuenenia stuttgartiensis</name>
    <dbReference type="NCBI Taxonomy" id="174633"/>
    <lineage>
        <taxon>Bacteria</taxon>
        <taxon>Pseudomonadati</taxon>
        <taxon>Planctomycetota</taxon>
        <taxon>Candidatus Brocadiia</taxon>
        <taxon>Candidatus Brocadiales</taxon>
        <taxon>Candidatus Brocadiaceae</taxon>
        <taxon>Candidatus Kuenenia</taxon>
    </lineage>
</organism>
<evidence type="ECO:0000256" key="2">
    <source>
        <dbReference type="ARBA" id="ARBA00022448"/>
    </source>
</evidence>
<dbReference type="InterPro" id="IPR000515">
    <property type="entry name" value="MetI-like"/>
</dbReference>
<evidence type="ECO:0000256" key="5">
    <source>
        <dbReference type="ARBA" id="ARBA00023136"/>
    </source>
</evidence>
<dbReference type="CDD" id="cd13607">
    <property type="entry name" value="PBP2_AfProX_like"/>
    <property type="match status" value="1"/>
</dbReference>
<dbReference type="Pfam" id="PF04069">
    <property type="entry name" value="OpuAC"/>
    <property type="match status" value="1"/>
</dbReference>
<reference evidence="10" key="1">
    <citation type="journal article" date="2006" name="Nature">
        <title>Deciphering the evolution and metabolism of an anammox bacterium from a community genome.</title>
        <authorList>
            <person name="Strous M."/>
            <person name="Pelletier E."/>
            <person name="Mangenot S."/>
            <person name="Rattei T."/>
            <person name="Lehner A."/>
            <person name="Taylor M.W."/>
            <person name="Horn M."/>
            <person name="Daims H."/>
            <person name="Bartol-Mavel D."/>
            <person name="Wincker P."/>
            <person name="Barbe V."/>
            <person name="Fonknechten N."/>
            <person name="Vallenet D."/>
            <person name="Segurens B."/>
            <person name="Schenowitz-Truong C."/>
            <person name="Medigue C."/>
            <person name="Collingro A."/>
            <person name="Snel B."/>
            <person name="Dutilh B.E."/>
            <person name="OpDenCamp H.J.M."/>
            <person name="vanDerDrift C."/>
            <person name="Cirpus I."/>
            <person name="vanDePas-Schoonen K.T."/>
            <person name="Harhangi H.R."/>
            <person name="vanNiftrik L."/>
            <person name="Schmid M."/>
            <person name="Keltjens J."/>
            <person name="vanDeVossenberg J."/>
            <person name="Kartal B."/>
            <person name="Meier H."/>
            <person name="Frishman D."/>
            <person name="Huynen M.A."/>
            <person name="Mewes H."/>
            <person name="Weissenbach J."/>
            <person name="Jetten M.S.M."/>
            <person name="Wagner M."/>
            <person name="LePaslier D."/>
        </authorList>
    </citation>
    <scope>NUCLEOTIDE SEQUENCE</scope>
</reference>
<dbReference type="SUPFAM" id="SSF161098">
    <property type="entry name" value="MetI-like"/>
    <property type="match status" value="1"/>
</dbReference>
<reference evidence="11 12" key="3">
    <citation type="submission" date="2020-02" db="EMBL/GenBank/DDBJ databases">
        <title>Newly sequenced genome of strain CSTR1 showed variability in Candidatus Kuenenia stuttgartiensis genomes.</title>
        <authorList>
            <person name="Ding C."/>
            <person name="Adrian L."/>
        </authorList>
    </citation>
    <scope>NUCLEOTIDE SEQUENCE [LARGE SCALE GENOMIC DNA]</scope>
    <source>
        <strain evidence="11 12">CSTR1</strain>
    </source>
</reference>
<evidence type="ECO:0000256" key="4">
    <source>
        <dbReference type="ARBA" id="ARBA00022989"/>
    </source>
</evidence>
<dbReference type="GO" id="GO:0043190">
    <property type="term" value="C:ATP-binding cassette (ABC) transporter complex"/>
    <property type="evidence" value="ECO:0007669"/>
    <property type="project" value="InterPro"/>
</dbReference>
<gene>
    <name evidence="10" type="primary">opuBC</name>
    <name evidence="11" type="ORF">KsCSTR_26150</name>
    <name evidence="10" type="ORF">kuste2675</name>
</gene>
<dbReference type="Pfam" id="PF00528">
    <property type="entry name" value="BPD_transp_1"/>
    <property type="match status" value="1"/>
</dbReference>
<keyword evidence="3 8" id="KW-0812">Transmembrane</keyword>
<dbReference type="RefSeq" id="WP_164995000.1">
    <property type="nucleotide sequence ID" value="NZ_CP049055.1"/>
</dbReference>
<dbReference type="Gene3D" id="3.40.190.10">
    <property type="entry name" value="Periplasmic binding protein-like II"/>
    <property type="match status" value="1"/>
</dbReference>
<feature type="transmembrane region" description="Helical" evidence="8">
    <location>
        <begin position="312"/>
        <end position="331"/>
    </location>
</feature>
<evidence type="ECO:0000256" key="6">
    <source>
        <dbReference type="ARBA" id="ARBA00035642"/>
    </source>
</evidence>
<feature type="transmembrane region" description="Helical" evidence="8">
    <location>
        <begin position="369"/>
        <end position="386"/>
    </location>
</feature>
<evidence type="ECO:0000313" key="12">
    <source>
        <dbReference type="Proteomes" id="UP000501926"/>
    </source>
</evidence>
<dbReference type="InterPro" id="IPR035906">
    <property type="entry name" value="MetI-like_sf"/>
</dbReference>
<evidence type="ECO:0000256" key="8">
    <source>
        <dbReference type="RuleBase" id="RU363032"/>
    </source>
</evidence>
<dbReference type="EMBL" id="CP049055">
    <property type="protein sequence ID" value="QII11994.1"/>
    <property type="molecule type" value="Genomic_DNA"/>
</dbReference>
<dbReference type="PANTHER" id="PTHR30177:SF4">
    <property type="entry name" value="OSMOPROTECTANT IMPORT PERMEASE PROTEIN OSMW"/>
    <property type="match status" value="1"/>
</dbReference>
<dbReference type="PANTHER" id="PTHR30177">
    <property type="entry name" value="GLYCINE BETAINE/L-PROLINE TRANSPORT SYSTEM PERMEASE PROTEIN PROW"/>
    <property type="match status" value="1"/>
</dbReference>
<feature type="domain" description="ABC transmembrane type-1" evidence="9">
    <location>
        <begin position="308"/>
        <end position="491"/>
    </location>
</feature>
<evidence type="ECO:0000256" key="7">
    <source>
        <dbReference type="ARBA" id="ARBA00035652"/>
    </source>
</evidence>
<evidence type="ECO:0000256" key="1">
    <source>
        <dbReference type="ARBA" id="ARBA00004651"/>
    </source>
</evidence>
<dbReference type="InterPro" id="IPR041894">
    <property type="entry name" value="PBP2_ProX-like"/>
</dbReference>
<accession>Q1Q765</accession>
<comment type="similarity">
    <text evidence="8">Belongs to the binding-protein-dependent transport system permease family.</text>
</comment>